<keyword evidence="5 13" id="KW-0479">Metal-binding</keyword>
<dbReference type="InterPro" id="IPR000720">
    <property type="entry name" value="PHM/PAL"/>
</dbReference>
<evidence type="ECO:0000256" key="4">
    <source>
        <dbReference type="ARBA" id="ARBA00022525"/>
    </source>
</evidence>
<gene>
    <name evidence="18" type="ORF">MEUPH1_LOCUS26893</name>
</gene>
<dbReference type="PANTHER" id="PTHR10680">
    <property type="entry name" value="PEPTIDYL-GLYCINE ALPHA-AMIDATING MONOOXYGENASE"/>
    <property type="match status" value="1"/>
</dbReference>
<keyword evidence="15" id="KW-0812">Transmembrane</keyword>
<name>A0AAV0XWY2_9HEMI</name>
<keyword evidence="15" id="KW-0472">Membrane</keyword>
<sequence>MPLPSSVQYSGSLISLLVVVIVVFTTIIRSSAESYRVDKYSLLMPNVQPKKKDLYLCTPIMIDPSKSYFIVGFEPKAHGNTTHHMLLYGCSEPGSDDPVWNCGEMQMPSLSKHKGYMHSNPCKSGFNIMYAWARDAPTLRLPNGIGFKVGSDSQINFLVLQIHYHRMFEDDETDNSGIYLHYTEQQLDKQAGVYLLTTNGIIPPNSIEHMETSCPLKEIDKVIHPFAYRVHTHELGKMVAGYRVKNSNGVQKWDLLGKRDPMTPQMFYPIENNITIESGDILAARCTMESRRNTYTRIGTTSDDEMCNFYMMYWVDGTEPLQQHICVSEGSPHYYWYRDPNLINIPDEEV</sequence>
<keyword evidence="9" id="KW-0503">Monooxygenase</keyword>
<keyword evidence="19" id="KW-1185">Reference proteome</keyword>
<dbReference type="GO" id="GO:0005507">
    <property type="term" value="F:copper ion binding"/>
    <property type="evidence" value="ECO:0007669"/>
    <property type="project" value="InterPro"/>
</dbReference>
<evidence type="ECO:0000256" key="2">
    <source>
        <dbReference type="ARBA" id="ARBA00010676"/>
    </source>
</evidence>
<dbReference type="PANTHER" id="PTHR10680:SF14">
    <property type="entry name" value="PEPTIDYL-GLYCINE ALPHA-AMIDATING MONOOXYGENASE"/>
    <property type="match status" value="1"/>
</dbReference>
<feature type="binding site" evidence="13">
    <location>
        <position position="231"/>
    </location>
    <ligand>
        <name>Cu(2+)</name>
        <dbReference type="ChEBI" id="CHEBI:29036"/>
        <label>1</label>
        <note>catalytic</note>
    </ligand>
</feature>
<keyword evidence="4" id="KW-0964">Secreted</keyword>
<comment type="similarity">
    <text evidence="2">Belongs to the copper type II ascorbate-dependent monooxygenase family.</text>
</comment>
<feature type="transmembrane region" description="Helical" evidence="15">
    <location>
        <begin position="6"/>
        <end position="28"/>
    </location>
</feature>
<evidence type="ECO:0000313" key="18">
    <source>
        <dbReference type="EMBL" id="CAI6373100.1"/>
    </source>
</evidence>
<evidence type="ECO:0000256" key="10">
    <source>
        <dbReference type="ARBA" id="ARBA00023157"/>
    </source>
</evidence>
<evidence type="ECO:0000256" key="3">
    <source>
        <dbReference type="ARBA" id="ARBA00012689"/>
    </source>
</evidence>
<dbReference type="GO" id="GO:0005576">
    <property type="term" value="C:extracellular region"/>
    <property type="evidence" value="ECO:0007669"/>
    <property type="project" value="UniProtKB-SubCell"/>
</dbReference>
<dbReference type="PRINTS" id="PR00790">
    <property type="entry name" value="PAMONOXGNASE"/>
</dbReference>
<dbReference type="PROSITE" id="PS00085">
    <property type="entry name" value="CU2_MONOOXYGENASE_2"/>
    <property type="match status" value="1"/>
</dbReference>
<comment type="catalytic activity">
    <reaction evidence="12">
        <text>a [peptide]-C-terminal glycine + 2 L-ascorbate + O2 = a [peptide]-C-terminal (2S)-2-hydroxyglycine + 2 monodehydro-L-ascorbate radical + H2O</text>
        <dbReference type="Rhea" id="RHEA:21452"/>
        <dbReference type="Rhea" id="RHEA-COMP:13486"/>
        <dbReference type="Rhea" id="RHEA-COMP:15321"/>
        <dbReference type="ChEBI" id="CHEBI:15377"/>
        <dbReference type="ChEBI" id="CHEBI:15379"/>
        <dbReference type="ChEBI" id="CHEBI:38290"/>
        <dbReference type="ChEBI" id="CHEBI:59513"/>
        <dbReference type="ChEBI" id="CHEBI:137000"/>
        <dbReference type="ChEBI" id="CHEBI:142768"/>
        <dbReference type="EC" id="1.14.17.3"/>
    </reaction>
</comment>
<keyword evidence="7" id="KW-0560">Oxidoreductase</keyword>
<dbReference type="Pfam" id="PF03712">
    <property type="entry name" value="Cu2_monoox_C"/>
    <property type="match status" value="1"/>
</dbReference>
<dbReference type="InterPro" id="IPR000323">
    <property type="entry name" value="Cu2_ascorb_mOase_N"/>
</dbReference>
<dbReference type="EC" id="1.14.17.3" evidence="3"/>
<dbReference type="Gene3D" id="2.60.120.230">
    <property type="match status" value="1"/>
</dbReference>
<feature type="binding site" evidence="13">
    <location>
        <position position="163"/>
    </location>
    <ligand>
        <name>Cu(2+)</name>
        <dbReference type="ChEBI" id="CHEBI:29036"/>
        <label>1</label>
        <note>catalytic</note>
    </ligand>
</feature>
<keyword evidence="8 13" id="KW-0186">Copper</keyword>
<feature type="binding site" evidence="13">
    <location>
        <position position="233"/>
    </location>
    <ligand>
        <name>Cu(2+)</name>
        <dbReference type="ChEBI" id="CHEBI:29036"/>
        <label>1</label>
        <note>catalytic</note>
    </ligand>
</feature>
<feature type="binding site" evidence="13">
    <location>
        <position position="306"/>
    </location>
    <ligand>
        <name>Cu(2+)</name>
        <dbReference type="ChEBI" id="CHEBI:29036"/>
        <label>1</label>
        <note>catalytic</note>
    </ligand>
</feature>
<dbReference type="FunFam" id="2.60.120.230:FF:000002">
    <property type="entry name" value="Peptidyl-glycine alpha-amidating monooxygenase B"/>
    <property type="match status" value="1"/>
</dbReference>
<reference evidence="18 19" key="1">
    <citation type="submission" date="2023-01" db="EMBL/GenBank/DDBJ databases">
        <authorList>
            <person name="Whitehead M."/>
        </authorList>
    </citation>
    <scope>NUCLEOTIDE SEQUENCE [LARGE SCALE GENOMIC DNA]</scope>
</reference>
<evidence type="ECO:0000259" key="16">
    <source>
        <dbReference type="Pfam" id="PF01082"/>
    </source>
</evidence>
<dbReference type="InterPro" id="IPR008977">
    <property type="entry name" value="PHM/PNGase_F_dom_sf"/>
</dbReference>
<evidence type="ECO:0000256" key="8">
    <source>
        <dbReference type="ARBA" id="ARBA00023008"/>
    </source>
</evidence>
<organism evidence="18 19">
    <name type="scientific">Macrosiphum euphorbiae</name>
    <name type="common">potato aphid</name>
    <dbReference type="NCBI Taxonomy" id="13131"/>
    <lineage>
        <taxon>Eukaryota</taxon>
        <taxon>Metazoa</taxon>
        <taxon>Ecdysozoa</taxon>
        <taxon>Arthropoda</taxon>
        <taxon>Hexapoda</taxon>
        <taxon>Insecta</taxon>
        <taxon>Pterygota</taxon>
        <taxon>Neoptera</taxon>
        <taxon>Paraneoptera</taxon>
        <taxon>Hemiptera</taxon>
        <taxon>Sternorrhyncha</taxon>
        <taxon>Aphidomorpha</taxon>
        <taxon>Aphidoidea</taxon>
        <taxon>Aphididae</taxon>
        <taxon>Macrosiphini</taxon>
        <taxon>Macrosiphum</taxon>
    </lineage>
</organism>
<keyword evidence="10 14" id="KW-1015">Disulfide bond</keyword>
<evidence type="ECO:0000256" key="9">
    <source>
        <dbReference type="ARBA" id="ARBA00023033"/>
    </source>
</evidence>
<evidence type="ECO:0000256" key="6">
    <source>
        <dbReference type="ARBA" id="ARBA00022729"/>
    </source>
</evidence>
<evidence type="ECO:0000256" key="1">
    <source>
        <dbReference type="ARBA" id="ARBA00004613"/>
    </source>
</evidence>
<dbReference type="InterPro" id="IPR036939">
    <property type="entry name" value="Cu2_ascorb_mOase_N_sf"/>
</dbReference>
<feature type="disulfide bond" evidence="14">
    <location>
        <begin position="57"/>
        <end position="102"/>
    </location>
</feature>
<feature type="disulfide bond" evidence="14">
    <location>
        <begin position="90"/>
        <end position="122"/>
    </location>
</feature>
<dbReference type="AlphaFoldDB" id="A0AAV0XWY2"/>
<evidence type="ECO:0000256" key="12">
    <source>
        <dbReference type="ARBA" id="ARBA00048431"/>
    </source>
</evidence>
<evidence type="ECO:0000313" key="19">
    <source>
        <dbReference type="Proteomes" id="UP001160148"/>
    </source>
</evidence>
<feature type="binding site" evidence="13">
    <location>
        <position position="83"/>
    </location>
    <ligand>
        <name>Cu(2+)</name>
        <dbReference type="ChEBI" id="CHEBI:29036"/>
        <label>1</label>
        <note>catalytic</note>
    </ligand>
</feature>
<dbReference type="SUPFAM" id="SSF49742">
    <property type="entry name" value="PHM/PNGase F"/>
    <property type="match status" value="2"/>
</dbReference>
<dbReference type="Gene3D" id="2.60.120.310">
    <property type="entry name" value="Copper type II, ascorbate-dependent monooxygenase, N-terminal domain"/>
    <property type="match status" value="1"/>
</dbReference>
<feature type="disulfide bond" evidence="14">
    <location>
        <begin position="214"/>
        <end position="326"/>
    </location>
</feature>
<accession>A0AAV0XWY2</accession>
<protein>
    <recommendedName>
        <fullName evidence="3">peptidylglycine monooxygenase</fullName>
        <ecNumber evidence="3">1.14.17.3</ecNumber>
    </recommendedName>
</protein>
<proteinExistence type="inferred from homology"/>
<keyword evidence="6" id="KW-0732">Signal</keyword>
<dbReference type="FunFam" id="2.60.120.310:FF:000005">
    <property type="entry name" value="Peptidylglycine alpha-hydroxylating monooxygenase"/>
    <property type="match status" value="1"/>
</dbReference>
<dbReference type="EMBL" id="CARXXK010001085">
    <property type="protein sequence ID" value="CAI6373100.1"/>
    <property type="molecule type" value="Genomic_DNA"/>
</dbReference>
<dbReference type="InterPro" id="IPR014783">
    <property type="entry name" value="Cu2_ascorb_mOase_CS-2"/>
</dbReference>
<comment type="caution">
    <text evidence="18">The sequence shown here is derived from an EMBL/GenBank/DDBJ whole genome shotgun (WGS) entry which is preliminary data.</text>
</comment>
<evidence type="ECO:0000256" key="15">
    <source>
        <dbReference type="SAM" id="Phobius"/>
    </source>
</evidence>
<dbReference type="GO" id="GO:0006518">
    <property type="term" value="P:peptide metabolic process"/>
    <property type="evidence" value="ECO:0007669"/>
    <property type="project" value="InterPro"/>
</dbReference>
<keyword evidence="11" id="KW-0325">Glycoprotein</keyword>
<dbReference type="InterPro" id="IPR014784">
    <property type="entry name" value="Cu2_ascorb_mOase-like_C"/>
</dbReference>
<dbReference type="Pfam" id="PF01082">
    <property type="entry name" value="Cu2_monooxygen"/>
    <property type="match status" value="1"/>
</dbReference>
<evidence type="ECO:0000256" key="13">
    <source>
        <dbReference type="PIRSR" id="PIRSR600720-2"/>
    </source>
</evidence>
<evidence type="ECO:0000256" key="14">
    <source>
        <dbReference type="PIRSR" id="PIRSR600720-3"/>
    </source>
</evidence>
<evidence type="ECO:0000256" key="11">
    <source>
        <dbReference type="ARBA" id="ARBA00023180"/>
    </source>
</evidence>
<evidence type="ECO:0000256" key="5">
    <source>
        <dbReference type="ARBA" id="ARBA00022723"/>
    </source>
</evidence>
<feature type="disulfide bond" evidence="14">
    <location>
        <begin position="286"/>
        <end position="307"/>
    </location>
</feature>
<feature type="domain" description="Copper type II ascorbate-dependent monooxygenase C-terminal" evidence="17">
    <location>
        <begin position="189"/>
        <end position="337"/>
    </location>
</feature>
<dbReference type="GO" id="GO:0016020">
    <property type="term" value="C:membrane"/>
    <property type="evidence" value="ECO:0007669"/>
    <property type="project" value="InterPro"/>
</dbReference>
<feature type="binding site" evidence="13">
    <location>
        <position position="84"/>
    </location>
    <ligand>
        <name>Cu(2+)</name>
        <dbReference type="ChEBI" id="CHEBI:29036"/>
        <label>1</label>
        <note>catalytic</note>
    </ligand>
</feature>
<comment type="subcellular location">
    <subcellularLocation>
        <location evidence="1">Secreted</location>
    </subcellularLocation>
</comment>
<comment type="cofactor">
    <cofactor evidence="13">
        <name>Cu(2+)</name>
        <dbReference type="ChEBI" id="CHEBI:29036"/>
    </cofactor>
    <text evidence="13">Binds 2 Cu(2+) ions per subunit.</text>
</comment>
<feature type="domain" description="Copper type II ascorbate-dependent monooxygenase N-terminal" evidence="16">
    <location>
        <begin position="41"/>
        <end position="166"/>
    </location>
</feature>
<evidence type="ECO:0000259" key="17">
    <source>
        <dbReference type="Pfam" id="PF03712"/>
    </source>
</evidence>
<keyword evidence="15" id="KW-1133">Transmembrane helix</keyword>
<dbReference type="Proteomes" id="UP001160148">
    <property type="component" value="Unassembled WGS sequence"/>
</dbReference>
<dbReference type="InterPro" id="IPR024548">
    <property type="entry name" value="Cu2_monoox_C"/>
</dbReference>
<evidence type="ECO:0000256" key="7">
    <source>
        <dbReference type="ARBA" id="ARBA00023002"/>
    </source>
</evidence>
<dbReference type="GO" id="GO:0004504">
    <property type="term" value="F:peptidylglycine monooxygenase activity"/>
    <property type="evidence" value="ECO:0007669"/>
    <property type="project" value="UniProtKB-EC"/>
</dbReference>